<accession>A0A9P8II95</accession>
<gene>
    <name evidence="1" type="ORF">GP486_007363</name>
</gene>
<proteinExistence type="predicted"/>
<organism evidence="1 2">
    <name type="scientific">Trichoglossum hirsutum</name>
    <dbReference type="NCBI Taxonomy" id="265104"/>
    <lineage>
        <taxon>Eukaryota</taxon>
        <taxon>Fungi</taxon>
        <taxon>Dikarya</taxon>
        <taxon>Ascomycota</taxon>
        <taxon>Pezizomycotina</taxon>
        <taxon>Geoglossomycetes</taxon>
        <taxon>Geoglossales</taxon>
        <taxon>Geoglossaceae</taxon>
        <taxon>Trichoglossum</taxon>
    </lineage>
</organism>
<evidence type="ECO:0000313" key="2">
    <source>
        <dbReference type="Proteomes" id="UP000750711"/>
    </source>
</evidence>
<dbReference type="AlphaFoldDB" id="A0A9P8II95"/>
<dbReference type="Proteomes" id="UP000750711">
    <property type="component" value="Unassembled WGS sequence"/>
</dbReference>
<reference evidence="1" key="1">
    <citation type="submission" date="2021-03" db="EMBL/GenBank/DDBJ databases">
        <title>Comparative genomics and phylogenomic investigation of the class Geoglossomycetes provide insights into ecological specialization and systematics.</title>
        <authorList>
            <person name="Melie T."/>
            <person name="Pirro S."/>
            <person name="Miller A.N."/>
            <person name="Quandt A."/>
        </authorList>
    </citation>
    <scope>NUCLEOTIDE SEQUENCE</scope>
    <source>
        <strain evidence="1">CAQ_001_2017</strain>
    </source>
</reference>
<dbReference type="EMBL" id="JAGHQM010002034">
    <property type="protein sequence ID" value="KAH0551422.1"/>
    <property type="molecule type" value="Genomic_DNA"/>
</dbReference>
<evidence type="ECO:0000313" key="1">
    <source>
        <dbReference type="EMBL" id="KAH0551422.1"/>
    </source>
</evidence>
<protein>
    <submittedName>
        <fullName evidence="1">Uncharacterized protein</fullName>
    </submittedName>
</protein>
<comment type="caution">
    <text evidence="1">The sequence shown here is derived from an EMBL/GenBank/DDBJ whole genome shotgun (WGS) entry which is preliminary data.</text>
</comment>
<keyword evidence="2" id="KW-1185">Reference proteome</keyword>
<name>A0A9P8II95_9PEZI</name>
<sequence>MAGGVKIKLKPKAIRHSTDSGLTLDTSRLEKVATSLPYQQSPSSNSIHIHPIPFASELDHFSPANHKLPLTANSGSTWRRPSNSLAMPSTVKRSASTPNVRGQAAADAAGLSFADKRRNKLGYHRTSVACAPIVPKAFDYLNGIERPSAWDATSTFTEQAPISATDKPGLEDPTSNFWRLAESPITPSPYSSIPLQASISAVDCSSNANGFSPEVPRDMTGWPLPLRSMSLGHLGQVGSLQSPAVSYLNNFGYENEYKSNAVSELYPSSVNTSTASFTASISEPASAPAEGQFVLQPGWSTTFGGTHEVNGKPLESYTSWYEDTGHLAQVDEESQAPHFNETTPIFFHDGPQSAI</sequence>